<comment type="caution">
    <text evidence="2">The sequence shown here is derived from an EMBL/GenBank/DDBJ whole genome shotgun (WGS) entry which is preliminary data.</text>
</comment>
<dbReference type="Pfam" id="PF18648">
    <property type="entry name" value="ADPRTs_Tse2"/>
    <property type="match status" value="1"/>
</dbReference>
<accession>A0ABW5EA46</accession>
<protein>
    <recommendedName>
        <fullName evidence="1">Tse2 ADP-ribosyltransferase toxin domain-containing protein</fullName>
    </recommendedName>
</protein>
<sequence>MIAMEDLYIMDVAEFTKDLYRMGNATWPAFTEDRARRDVRIVVQDGIETVVADGNGFSAFDHMTKIMSKPGKKVWKIKKGAVIPPELVLVKDQRPGHEGHYMIAPSRNMPLKKYLGAMEELGLDRTRVELLIAGSGINAV</sequence>
<dbReference type="RefSeq" id="WP_265721437.1">
    <property type="nucleotide sequence ID" value="NZ_JAPIVK010000011.1"/>
</dbReference>
<dbReference type="InterPro" id="IPR041018">
    <property type="entry name" value="ADPRTs_Tse2"/>
</dbReference>
<name>A0ABW5EA46_9GAMM</name>
<evidence type="ECO:0000313" key="3">
    <source>
        <dbReference type="Proteomes" id="UP001597425"/>
    </source>
</evidence>
<reference evidence="3" key="1">
    <citation type="journal article" date="2019" name="Int. J. Syst. Evol. Microbiol.">
        <title>The Global Catalogue of Microorganisms (GCM) 10K type strain sequencing project: providing services to taxonomists for standard genome sequencing and annotation.</title>
        <authorList>
            <consortium name="The Broad Institute Genomics Platform"/>
            <consortium name="The Broad Institute Genome Sequencing Center for Infectious Disease"/>
            <person name="Wu L."/>
            <person name="Ma J."/>
        </authorList>
    </citation>
    <scope>NUCLEOTIDE SEQUENCE [LARGE SCALE GENOMIC DNA]</scope>
    <source>
        <strain evidence="3">KCTC 12848</strain>
    </source>
</reference>
<evidence type="ECO:0000313" key="2">
    <source>
        <dbReference type="EMBL" id="MFD2310162.1"/>
    </source>
</evidence>
<evidence type="ECO:0000259" key="1">
    <source>
        <dbReference type="Pfam" id="PF18648"/>
    </source>
</evidence>
<gene>
    <name evidence="2" type="ORF">ACFSKX_06995</name>
</gene>
<dbReference type="EMBL" id="JBHUJD010000007">
    <property type="protein sequence ID" value="MFD2310162.1"/>
    <property type="molecule type" value="Genomic_DNA"/>
</dbReference>
<feature type="domain" description="Tse2 ADP-ribosyltransferase toxin" evidence="1">
    <location>
        <begin position="18"/>
        <end position="127"/>
    </location>
</feature>
<keyword evidence="3" id="KW-1185">Reference proteome</keyword>
<organism evidence="2 3">
    <name type="scientific">Microbulbifer halophilus</name>
    <dbReference type="NCBI Taxonomy" id="453963"/>
    <lineage>
        <taxon>Bacteria</taxon>
        <taxon>Pseudomonadati</taxon>
        <taxon>Pseudomonadota</taxon>
        <taxon>Gammaproteobacteria</taxon>
        <taxon>Cellvibrionales</taxon>
        <taxon>Microbulbiferaceae</taxon>
        <taxon>Microbulbifer</taxon>
    </lineage>
</organism>
<dbReference type="Proteomes" id="UP001597425">
    <property type="component" value="Unassembled WGS sequence"/>
</dbReference>
<proteinExistence type="predicted"/>